<gene>
    <name evidence="3" type="ORF">MNEG_0989</name>
</gene>
<keyword evidence="1" id="KW-0732">Signal</keyword>
<feature type="domain" description="CARDB" evidence="2">
    <location>
        <begin position="233"/>
        <end position="335"/>
    </location>
</feature>
<reference evidence="3 4" key="1">
    <citation type="journal article" date="2013" name="BMC Genomics">
        <title>Reconstruction of the lipid metabolism for the microalga Monoraphidium neglectum from its genome sequence reveals characteristics suitable for biofuel production.</title>
        <authorList>
            <person name="Bogen C."/>
            <person name="Al-Dilaimi A."/>
            <person name="Albersmeier A."/>
            <person name="Wichmann J."/>
            <person name="Grundmann M."/>
            <person name="Rupp O."/>
            <person name="Lauersen K.J."/>
            <person name="Blifernez-Klassen O."/>
            <person name="Kalinowski J."/>
            <person name="Goesmann A."/>
            <person name="Mussgnug J.H."/>
            <person name="Kruse O."/>
        </authorList>
    </citation>
    <scope>NUCLEOTIDE SEQUENCE [LARGE SCALE GENOMIC DNA]</scope>
    <source>
        <strain evidence="3 4">SAG 48.87</strain>
    </source>
</reference>
<dbReference type="Proteomes" id="UP000054498">
    <property type="component" value="Unassembled WGS sequence"/>
</dbReference>
<dbReference type="InterPro" id="IPR011635">
    <property type="entry name" value="CARDB"/>
</dbReference>
<evidence type="ECO:0000313" key="3">
    <source>
        <dbReference type="EMBL" id="KIZ06960.1"/>
    </source>
</evidence>
<keyword evidence="4" id="KW-1185">Reference proteome</keyword>
<name>A0A0D2MWN5_9CHLO</name>
<evidence type="ECO:0000256" key="1">
    <source>
        <dbReference type="SAM" id="SignalP"/>
    </source>
</evidence>
<dbReference type="AlphaFoldDB" id="A0A0D2MWN5"/>
<dbReference type="EMBL" id="KK100311">
    <property type="protein sequence ID" value="KIZ06960.1"/>
    <property type="molecule type" value="Genomic_DNA"/>
</dbReference>
<dbReference type="InterPro" id="IPR013783">
    <property type="entry name" value="Ig-like_fold"/>
</dbReference>
<dbReference type="RefSeq" id="XP_013905979.1">
    <property type="nucleotide sequence ID" value="XM_014050525.1"/>
</dbReference>
<dbReference type="Gene3D" id="2.60.40.10">
    <property type="entry name" value="Immunoglobulins"/>
    <property type="match status" value="2"/>
</dbReference>
<organism evidence="3 4">
    <name type="scientific">Monoraphidium neglectum</name>
    <dbReference type="NCBI Taxonomy" id="145388"/>
    <lineage>
        <taxon>Eukaryota</taxon>
        <taxon>Viridiplantae</taxon>
        <taxon>Chlorophyta</taxon>
        <taxon>core chlorophytes</taxon>
        <taxon>Chlorophyceae</taxon>
        <taxon>CS clade</taxon>
        <taxon>Sphaeropleales</taxon>
        <taxon>Selenastraceae</taxon>
        <taxon>Monoraphidium</taxon>
    </lineage>
</organism>
<sequence>MAADGKRTSGLQAAAICAVLMTLRLLLARAAAQTCYAGVLSTPSTNFDVQFSSKVLNTTLSYIKRPKTLYNRFCFNVTAASPCNSTALCCKTSAITRLSTVSIAIVPACIVKGLTSNFSLSFADGTNAKSAFGFKINKASRKVVANVRIAPKTSTSKALGSTVVCINLPAAAGLCNTIGSLCGGNTCNVNVTTSKFKPASLTKPKSLPCCLTGNVNIQQASNLVASGLAITGNAGPPATLLPGQTATARFVVTNAGSSASPATTYALWANKASVAACNDAGPSTIAAVPALAAGAATTITAVVALPGTVGAYTLQLIVDYTCSVAESSEADNTASQAYQLVVPAGQLPDLMITNILTNPSLTGLLPAGQLVNLTFDVVNQGTAASLPGLYTIFNNLLGLPLCGALGTVSGALGALAPGASQTINVPALPLTRIPGLNTLQIVADSNCSSIEADKTNNVVALPNNINNPAGLLPKLVISKILASPSLAGLLPLGQLVNLTFDVVNSGTAASLATVYTIFDDLLGLPVCGVAGAVTGALGPIAAGATQAVNVPNFPLAVVVGAKTLGIVADASCTNSANGSSNSFAALPYIISGVDFVLTSLSLVPGTPPLGLLSPFAIKMTITNVSAWPELM</sequence>
<feature type="chain" id="PRO_5002265076" description="CARDB domain-containing protein" evidence="1">
    <location>
        <begin position="33"/>
        <end position="631"/>
    </location>
</feature>
<dbReference type="Pfam" id="PF07705">
    <property type="entry name" value="CARDB"/>
    <property type="match status" value="1"/>
</dbReference>
<protein>
    <recommendedName>
        <fullName evidence="2">CARDB domain-containing protein</fullName>
    </recommendedName>
</protein>
<proteinExistence type="predicted"/>
<evidence type="ECO:0000259" key="2">
    <source>
        <dbReference type="Pfam" id="PF07705"/>
    </source>
</evidence>
<dbReference type="KEGG" id="mng:MNEG_0989"/>
<evidence type="ECO:0000313" key="4">
    <source>
        <dbReference type="Proteomes" id="UP000054498"/>
    </source>
</evidence>
<dbReference type="GeneID" id="25727107"/>
<feature type="signal peptide" evidence="1">
    <location>
        <begin position="1"/>
        <end position="32"/>
    </location>
</feature>
<accession>A0A0D2MWN5</accession>